<dbReference type="Proteomes" id="UP000801492">
    <property type="component" value="Unassembled WGS sequence"/>
</dbReference>
<gene>
    <name evidence="1" type="ORF">ILUMI_06042</name>
</gene>
<dbReference type="OrthoDB" id="10435018at2759"/>
<feature type="non-terminal residue" evidence="1">
    <location>
        <position position="67"/>
    </location>
</feature>
<evidence type="ECO:0000313" key="2">
    <source>
        <dbReference type="Proteomes" id="UP000801492"/>
    </source>
</evidence>
<dbReference type="AlphaFoldDB" id="A0A8K0D661"/>
<name>A0A8K0D661_IGNLU</name>
<accession>A0A8K0D661</accession>
<comment type="caution">
    <text evidence="1">The sequence shown here is derived from an EMBL/GenBank/DDBJ whole genome shotgun (WGS) entry which is preliminary data.</text>
</comment>
<protein>
    <submittedName>
        <fullName evidence="1">Uncharacterized protein</fullName>
    </submittedName>
</protein>
<proteinExistence type="predicted"/>
<organism evidence="1 2">
    <name type="scientific">Ignelater luminosus</name>
    <name type="common">Cucubano</name>
    <name type="synonym">Pyrophorus luminosus</name>
    <dbReference type="NCBI Taxonomy" id="2038154"/>
    <lineage>
        <taxon>Eukaryota</taxon>
        <taxon>Metazoa</taxon>
        <taxon>Ecdysozoa</taxon>
        <taxon>Arthropoda</taxon>
        <taxon>Hexapoda</taxon>
        <taxon>Insecta</taxon>
        <taxon>Pterygota</taxon>
        <taxon>Neoptera</taxon>
        <taxon>Endopterygota</taxon>
        <taxon>Coleoptera</taxon>
        <taxon>Polyphaga</taxon>
        <taxon>Elateriformia</taxon>
        <taxon>Elateroidea</taxon>
        <taxon>Elateridae</taxon>
        <taxon>Agrypninae</taxon>
        <taxon>Pyrophorini</taxon>
        <taxon>Ignelater</taxon>
    </lineage>
</organism>
<evidence type="ECO:0000313" key="1">
    <source>
        <dbReference type="EMBL" id="KAF2900143.1"/>
    </source>
</evidence>
<sequence length="67" mass="7568">MITTPLLGVCWLPNNCSVLSVHNKLLGQLVWNHQCFLTFGHVQSAPYVGFWNSIAIFQPSQTFTMET</sequence>
<dbReference type="EMBL" id="VTPC01002361">
    <property type="protein sequence ID" value="KAF2900143.1"/>
    <property type="molecule type" value="Genomic_DNA"/>
</dbReference>
<reference evidence="1" key="1">
    <citation type="submission" date="2019-08" db="EMBL/GenBank/DDBJ databases">
        <title>The genome of the North American firefly Photinus pyralis.</title>
        <authorList>
            <consortium name="Photinus pyralis genome working group"/>
            <person name="Fallon T.R."/>
            <person name="Sander Lower S.E."/>
            <person name="Weng J.-K."/>
        </authorList>
    </citation>
    <scope>NUCLEOTIDE SEQUENCE</scope>
    <source>
        <strain evidence="1">TRF0915ILg1</strain>
        <tissue evidence="1">Whole body</tissue>
    </source>
</reference>
<keyword evidence="2" id="KW-1185">Reference proteome</keyword>